<gene>
    <name evidence="1" type="ORF">DDZ16_15850</name>
</gene>
<dbReference type="Proteomes" id="UP000244956">
    <property type="component" value="Unassembled WGS sequence"/>
</dbReference>
<comment type="caution">
    <text evidence="1">The sequence shown here is derived from an EMBL/GenBank/DDBJ whole genome shotgun (WGS) entry which is preliminary data.</text>
</comment>
<accession>A0A2U2B5P9</accession>
<proteinExistence type="predicted"/>
<dbReference type="EMBL" id="QEWP01000015">
    <property type="protein sequence ID" value="PWD98400.1"/>
    <property type="molecule type" value="Genomic_DNA"/>
</dbReference>
<dbReference type="AlphaFoldDB" id="A0A2U2B5P9"/>
<evidence type="ECO:0000313" key="1">
    <source>
        <dbReference type="EMBL" id="PWD98400.1"/>
    </source>
</evidence>
<dbReference type="RefSeq" id="WP_109265461.1">
    <property type="nucleotide sequence ID" value="NZ_QEWP01000015.1"/>
</dbReference>
<name>A0A2U2B5P9_9BACT</name>
<organism evidence="1 2">
    <name type="scientific">Marinilabilia rubra</name>
    <dbReference type="NCBI Taxonomy" id="2162893"/>
    <lineage>
        <taxon>Bacteria</taxon>
        <taxon>Pseudomonadati</taxon>
        <taxon>Bacteroidota</taxon>
        <taxon>Bacteroidia</taxon>
        <taxon>Marinilabiliales</taxon>
        <taxon>Marinilabiliaceae</taxon>
        <taxon>Marinilabilia</taxon>
    </lineage>
</organism>
<reference evidence="1 2" key="1">
    <citation type="submission" date="2018-05" db="EMBL/GenBank/DDBJ databases">
        <title>Marinilabilia rubrum sp. nov., isolated from saltern sediment.</title>
        <authorList>
            <person name="Zhang R."/>
        </authorList>
    </citation>
    <scope>NUCLEOTIDE SEQUENCE [LARGE SCALE GENOMIC DNA]</scope>
    <source>
        <strain evidence="1 2">WTE16</strain>
    </source>
</reference>
<sequence>MKNPVKKLIVSLKVVAFLLIVCFLLSFICRIKASSQVFGLNNEKIAEREVVQQKNDSGIIQGGNFITHCNGKGYSLTKRIHRK</sequence>
<protein>
    <submittedName>
        <fullName evidence="1">Uncharacterized protein</fullName>
    </submittedName>
</protein>
<keyword evidence="2" id="KW-1185">Reference proteome</keyword>
<evidence type="ECO:0000313" key="2">
    <source>
        <dbReference type="Proteomes" id="UP000244956"/>
    </source>
</evidence>